<gene>
    <name evidence="1" type="ORF">BVRB_039420</name>
</gene>
<protein>
    <submittedName>
        <fullName evidence="1">Uncharacterized protein</fullName>
    </submittedName>
</protein>
<organism evidence="1 2">
    <name type="scientific">Beta vulgaris subsp. vulgaris</name>
    <name type="common">Beet</name>
    <dbReference type="NCBI Taxonomy" id="3555"/>
    <lineage>
        <taxon>Eukaryota</taxon>
        <taxon>Viridiplantae</taxon>
        <taxon>Streptophyta</taxon>
        <taxon>Embryophyta</taxon>
        <taxon>Tracheophyta</taxon>
        <taxon>Spermatophyta</taxon>
        <taxon>Magnoliopsida</taxon>
        <taxon>eudicotyledons</taxon>
        <taxon>Gunneridae</taxon>
        <taxon>Pentapetalae</taxon>
        <taxon>Caryophyllales</taxon>
        <taxon>Chenopodiaceae</taxon>
        <taxon>Betoideae</taxon>
        <taxon>Beta</taxon>
    </lineage>
</organism>
<dbReference type="Proteomes" id="UP000035740">
    <property type="component" value="Unassembled WGS sequence"/>
</dbReference>
<sequence length="41" mass="4864">LPYEDLLLLRLRWVPLTKPLPMSRRLILQQARGQRHTPSTV</sequence>
<reference evidence="1 2" key="1">
    <citation type="journal article" date="2014" name="Nature">
        <title>The genome of the recently domesticated crop plant sugar beet (Beta vulgaris).</title>
        <authorList>
            <person name="Dohm J.C."/>
            <person name="Minoche A.E."/>
            <person name="Holtgrawe D."/>
            <person name="Capella-Gutierrez S."/>
            <person name="Zakrzewski F."/>
            <person name="Tafer H."/>
            <person name="Rupp O."/>
            <person name="Sorensen T.R."/>
            <person name="Stracke R."/>
            <person name="Reinhardt R."/>
            <person name="Goesmann A."/>
            <person name="Kraft T."/>
            <person name="Schulz B."/>
            <person name="Stadler P.F."/>
            <person name="Schmidt T."/>
            <person name="Gabaldon T."/>
            <person name="Lehrach H."/>
            <person name="Weisshaar B."/>
            <person name="Himmelbauer H."/>
        </authorList>
    </citation>
    <scope>NUCLEOTIDE SEQUENCE [LARGE SCALE GENOMIC DNA]</scope>
    <source>
        <tissue evidence="1">Taproot</tissue>
    </source>
</reference>
<dbReference type="EMBL" id="KQ114696">
    <property type="protein sequence ID" value="KMS65103.1"/>
    <property type="molecule type" value="Genomic_DNA"/>
</dbReference>
<proteinExistence type="predicted"/>
<keyword evidence="2" id="KW-1185">Reference proteome</keyword>
<feature type="non-terminal residue" evidence="1">
    <location>
        <position position="1"/>
    </location>
</feature>
<evidence type="ECO:0000313" key="2">
    <source>
        <dbReference type="Proteomes" id="UP000035740"/>
    </source>
</evidence>
<name>A0A0J7YPM1_BETVV</name>
<dbReference type="AlphaFoldDB" id="A0A0J7YPM1"/>
<accession>A0A0J7YPM1</accession>
<evidence type="ECO:0000313" key="1">
    <source>
        <dbReference type="EMBL" id="KMS65103.1"/>
    </source>
</evidence>